<comment type="caution">
    <text evidence="1">The sequence shown here is derived from an EMBL/GenBank/DDBJ whole genome shotgun (WGS) entry which is preliminary data.</text>
</comment>
<accession>A0ACB1AC30</accession>
<keyword evidence="2" id="KW-1185">Reference proteome</keyword>
<name>A0ACB1AC30_MELEN</name>
<evidence type="ECO:0000313" key="2">
    <source>
        <dbReference type="Proteomes" id="UP001497535"/>
    </source>
</evidence>
<reference evidence="1" key="1">
    <citation type="submission" date="2023-11" db="EMBL/GenBank/DDBJ databases">
        <authorList>
            <person name="Poullet M."/>
        </authorList>
    </citation>
    <scope>NUCLEOTIDE SEQUENCE</scope>
    <source>
        <strain evidence="1">E1834</strain>
    </source>
</reference>
<dbReference type="Proteomes" id="UP001497535">
    <property type="component" value="Unassembled WGS sequence"/>
</dbReference>
<proteinExistence type="predicted"/>
<dbReference type="EMBL" id="CAVMJV010000075">
    <property type="protein sequence ID" value="CAK5089082.1"/>
    <property type="molecule type" value="Genomic_DNA"/>
</dbReference>
<organism evidence="1 2">
    <name type="scientific">Meloidogyne enterolobii</name>
    <name type="common">Root-knot nematode worm</name>
    <name type="synonym">Meloidogyne mayaguensis</name>
    <dbReference type="NCBI Taxonomy" id="390850"/>
    <lineage>
        <taxon>Eukaryota</taxon>
        <taxon>Metazoa</taxon>
        <taxon>Ecdysozoa</taxon>
        <taxon>Nematoda</taxon>
        <taxon>Chromadorea</taxon>
        <taxon>Rhabditida</taxon>
        <taxon>Tylenchina</taxon>
        <taxon>Tylenchomorpha</taxon>
        <taxon>Tylenchoidea</taxon>
        <taxon>Meloidogynidae</taxon>
        <taxon>Meloidogyninae</taxon>
        <taxon>Meloidogyne</taxon>
    </lineage>
</organism>
<protein>
    <submittedName>
        <fullName evidence="1">Uncharacterized protein</fullName>
    </submittedName>
</protein>
<gene>
    <name evidence="1" type="ORF">MENTE1834_LOCUS36778</name>
</gene>
<sequence length="129" mass="14817">MLTKHSLFGNENKMTITSGFELESLNSQRFFAYSKGFTSNQSEADLYSSLTNTVLRYQIRLKRKNNGLYTATVSLPLFCISVMSFISIFVQSIQLSLLWLFFCLALLQLQNLRMSKLLPQDFNSEPFCS</sequence>
<evidence type="ECO:0000313" key="1">
    <source>
        <dbReference type="EMBL" id="CAK5089082.1"/>
    </source>
</evidence>